<proteinExistence type="predicted"/>
<evidence type="ECO:0000313" key="2">
    <source>
        <dbReference type="Proteomes" id="UP000769528"/>
    </source>
</evidence>
<dbReference type="EMBL" id="JAEUBF010000443">
    <property type="protein sequence ID" value="KAH3678478.1"/>
    <property type="molecule type" value="Genomic_DNA"/>
</dbReference>
<dbReference type="InterPro" id="IPR029196">
    <property type="entry name" value="HAPSTR1-like"/>
</dbReference>
<dbReference type="Proteomes" id="UP000769528">
    <property type="component" value="Unassembled WGS sequence"/>
</dbReference>
<evidence type="ECO:0000313" key="1">
    <source>
        <dbReference type="EMBL" id="KAH3678478.1"/>
    </source>
</evidence>
<organism evidence="1 2">
    <name type="scientific">Wickerhamomyces mucosus</name>
    <dbReference type="NCBI Taxonomy" id="1378264"/>
    <lineage>
        <taxon>Eukaryota</taxon>
        <taxon>Fungi</taxon>
        <taxon>Dikarya</taxon>
        <taxon>Ascomycota</taxon>
        <taxon>Saccharomycotina</taxon>
        <taxon>Saccharomycetes</taxon>
        <taxon>Phaffomycetales</taxon>
        <taxon>Wickerhamomycetaceae</taxon>
        <taxon>Wickerhamomyces</taxon>
    </lineage>
</organism>
<reference evidence="1" key="1">
    <citation type="journal article" date="2021" name="Open Biol.">
        <title>Shared evolutionary footprints suggest mitochondrial oxidative damage underlies multiple complex I losses in fungi.</title>
        <authorList>
            <person name="Schikora-Tamarit M.A."/>
            <person name="Marcet-Houben M."/>
            <person name="Nosek J."/>
            <person name="Gabaldon T."/>
        </authorList>
    </citation>
    <scope>NUCLEOTIDE SEQUENCE</scope>
    <source>
        <strain evidence="1">CBS6341</strain>
    </source>
</reference>
<dbReference type="PANTHER" id="PTHR38645:SF1">
    <property type="entry name" value="YALI0F12243P"/>
    <property type="match status" value="1"/>
</dbReference>
<dbReference type="Pfam" id="PF15251">
    <property type="entry name" value="TAPR1-like"/>
    <property type="match status" value="1"/>
</dbReference>
<sequence>MENISNLSSNLPLTKSVNDQTIEDIDKELNKEFRDAANAVASLYKLSLQKKTIIRHQGYLDCINDLLNVLKNDGDIENWALMKKLELNNDHESEIQKNNQDPNQIHGSKHVVTNEQQNHLDISQHGQFNISVPTPHKFPPSKSLLSVDYSGNKLHQIQRQSHSFVNNQRLEPSSNYQIDESKNINNIYENQIITDHSTIKRNLEDEFIDKRSKLD</sequence>
<name>A0A9P8PU62_9ASCO</name>
<dbReference type="AlphaFoldDB" id="A0A9P8PU62"/>
<comment type="caution">
    <text evidence="1">The sequence shown here is derived from an EMBL/GenBank/DDBJ whole genome shotgun (WGS) entry which is preliminary data.</text>
</comment>
<dbReference type="OrthoDB" id="21418at2759"/>
<accession>A0A9P8PU62</accession>
<reference evidence="1" key="2">
    <citation type="submission" date="2021-01" db="EMBL/GenBank/DDBJ databases">
        <authorList>
            <person name="Schikora-Tamarit M.A."/>
        </authorList>
    </citation>
    <scope>NUCLEOTIDE SEQUENCE</scope>
    <source>
        <strain evidence="1">CBS6341</strain>
    </source>
</reference>
<dbReference type="PANTHER" id="PTHR38645">
    <property type="entry name" value="CHROMOSOME 9, WHOLE GENOME SHOTGUN SEQUENCE"/>
    <property type="match status" value="1"/>
</dbReference>
<keyword evidence="2" id="KW-1185">Reference proteome</keyword>
<protein>
    <submittedName>
        <fullName evidence="1">Uncharacterized protein</fullName>
    </submittedName>
</protein>
<gene>
    <name evidence="1" type="ORF">WICMUC_001495</name>
</gene>